<accession>A0ACC1MBG1</accession>
<sequence length="301" mass="33634">MPPPPPPVRRESADSVRSARSQITSPPPHPPIPVRRDSHQEAVQGSPSLHATSPREDVPGRRESVGSVRSGTGVEAPAREASQDDRDDRAAAAAEGDVNADDEEAEAHEQRRPAAYEEAHEEALSEVAEDEEAETRAEHEDLHASADELAYEGHEGNNAEADDYRIAHERQEEPEPAEEVAVVAMRGVVNVTGERERAQPGTDIETVEVERSIQLRGLSVRPSDVLPARLDSRLKLKRNCTLREQHERLNMRFIQYRTYATAAYERSFYTAHDSEELLERPAFRAAHMAAAWSKVRYDRAY</sequence>
<gene>
    <name evidence="1" type="ORF">NUW54_g14562</name>
</gene>
<dbReference type="Proteomes" id="UP001144978">
    <property type="component" value="Unassembled WGS sequence"/>
</dbReference>
<evidence type="ECO:0000313" key="1">
    <source>
        <dbReference type="EMBL" id="KAJ2957977.1"/>
    </source>
</evidence>
<comment type="caution">
    <text evidence="1">The sequence shown here is derived from an EMBL/GenBank/DDBJ whole genome shotgun (WGS) entry which is preliminary data.</text>
</comment>
<name>A0ACC1MBG1_9APHY</name>
<dbReference type="EMBL" id="JANSHE010007630">
    <property type="protein sequence ID" value="KAJ2957977.1"/>
    <property type="molecule type" value="Genomic_DNA"/>
</dbReference>
<reference evidence="1" key="1">
    <citation type="submission" date="2022-08" db="EMBL/GenBank/DDBJ databases">
        <title>Genome Sequence of Pycnoporus sanguineus.</title>
        <authorList>
            <person name="Buettner E."/>
        </authorList>
    </citation>
    <scope>NUCLEOTIDE SEQUENCE</scope>
    <source>
        <strain evidence="1">CG-C14</strain>
    </source>
</reference>
<proteinExistence type="predicted"/>
<keyword evidence="2" id="KW-1185">Reference proteome</keyword>
<evidence type="ECO:0000313" key="2">
    <source>
        <dbReference type="Proteomes" id="UP001144978"/>
    </source>
</evidence>
<protein>
    <submittedName>
        <fullName evidence="1">Uncharacterized protein</fullName>
    </submittedName>
</protein>
<organism evidence="1 2">
    <name type="scientific">Trametes sanguinea</name>
    <dbReference type="NCBI Taxonomy" id="158606"/>
    <lineage>
        <taxon>Eukaryota</taxon>
        <taxon>Fungi</taxon>
        <taxon>Dikarya</taxon>
        <taxon>Basidiomycota</taxon>
        <taxon>Agaricomycotina</taxon>
        <taxon>Agaricomycetes</taxon>
        <taxon>Polyporales</taxon>
        <taxon>Polyporaceae</taxon>
        <taxon>Trametes</taxon>
    </lineage>
</organism>